<comment type="similarity">
    <text evidence="1 2">Belongs to the small heat shock protein (HSP20) family.</text>
</comment>
<evidence type="ECO:0000256" key="1">
    <source>
        <dbReference type="PROSITE-ProRule" id="PRU00285"/>
    </source>
</evidence>
<dbReference type="InterPro" id="IPR002068">
    <property type="entry name" value="A-crystallin/Hsp20_dom"/>
</dbReference>
<evidence type="ECO:0000313" key="5">
    <source>
        <dbReference type="Proteomes" id="UP000437131"/>
    </source>
</evidence>
<organism evidence="4 5">
    <name type="scientific">Cyanobacterium aponinum 0216</name>
    <dbReference type="NCBI Taxonomy" id="2676140"/>
    <lineage>
        <taxon>Bacteria</taxon>
        <taxon>Bacillati</taxon>
        <taxon>Cyanobacteriota</taxon>
        <taxon>Cyanophyceae</taxon>
        <taxon>Oscillatoriophycideae</taxon>
        <taxon>Chroococcales</taxon>
        <taxon>Geminocystaceae</taxon>
        <taxon>Cyanobacterium</taxon>
    </lineage>
</organism>
<evidence type="ECO:0000313" key="4">
    <source>
        <dbReference type="EMBL" id="MTF40416.1"/>
    </source>
</evidence>
<evidence type="ECO:0000256" key="2">
    <source>
        <dbReference type="RuleBase" id="RU003616"/>
    </source>
</evidence>
<dbReference type="AlphaFoldDB" id="A0A844H2N3"/>
<dbReference type="CDD" id="cd06464">
    <property type="entry name" value="ACD_sHsps-like"/>
    <property type="match status" value="1"/>
</dbReference>
<accession>A0A844H2N3</accession>
<dbReference type="Gene3D" id="2.60.40.790">
    <property type="match status" value="1"/>
</dbReference>
<dbReference type="EMBL" id="WMIA01000028">
    <property type="protein sequence ID" value="MTF40416.1"/>
    <property type="molecule type" value="Genomic_DNA"/>
</dbReference>
<proteinExistence type="inferred from homology"/>
<protein>
    <submittedName>
        <fullName evidence="4">Hsp20 family protein</fullName>
    </submittedName>
</protein>
<dbReference type="PROSITE" id="PS01031">
    <property type="entry name" value="SHSP"/>
    <property type="match status" value="1"/>
</dbReference>
<dbReference type="Pfam" id="PF00011">
    <property type="entry name" value="HSP20"/>
    <property type="match status" value="1"/>
</dbReference>
<dbReference type="PANTHER" id="PTHR11527">
    <property type="entry name" value="HEAT-SHOCK PROTEIN 20 FAMILY MEMBER"/>
    <property type="match status" value="1"/>
</dbReference>
<dbReference type="InterPro" id="IPR008978">
    <property type="entry name" value="HSP20-like_chaperone"/>
</dbReference>
<dbReference type="Proteomes" id="UP000437131">
    <property type="component" value="Unassembled WGS sequence"/>
</dbReference>
<evidence type="ECO:0000259" key="3">
    <source>
        <dbReference type="PROSITE" id="PS01031"/>
    </source>
</evidence>
<dbReference type="InterPro" id="IPR031107">
    <property type="entry name" value="Small_HSP"/>
</dbReference>
<dbReference type="SUPFAM" id="SSF49764">
    <property type="entry name" value="HSP20-like chaperones"/>
    <property type="match status" value="1"/>
</dbReference>
<feature type="domain" description="SHSP" evidence="3">
    <location>
        <begin position="42"/>
        <end position="156"/>
    </location>
</feature>
<gene>
    <name evidence="4" type="ORF">GGC33_15985</name>
</gene>
<comment type="caution">
    <text evidence="4">The sequence shown here is derived from an EMBL/GenBank/DDBJ whole genome shotgun (WGS) entry which is preliminary data.</text>
</comment>
<reference evidence="4 5" key="1">
    <citation type="submission" date="2019-11" db="EMBL/GenBank/DDBJ databases">
        <title>Isolation of a new High Light Tolerant Cyanobacteria.</title>
        <authorList>
            <person name="Dobson Z."/>
            <person name="Vaughn N."/>
            <person name="Vaughn M."/>
            <person name="Fromme P."/>
            <person name="Mazor Y."/>
        </authorList>
    </citation>
    <scope>NUCLEOTIDE SEQUENCE [LARGE SCALE GENOMIC DNA]</scope>
    <source>
        <strain evidence="4 5">0216</strain>
    </source>
</reference>
<name>A0A844H2N3_9CHRO</name>
<sequence length="167" mass="19002">MKQNLLGGKSMAIVRFNPLYEINSLHRQMNRLLDEITAWDDTPNSFLKPAVELLDNDNSLMLKVLVPGIDKKDLDVSVTRDSVKVSGEYHRQEENKDTGYYISEFNYGKFERTINLPLPIKNDQVKAEYNDGVLTLILPKLEDEKNKVFKVSLGAEEKPALESESNG</sequence>